<sequence length="599" mass="65206">MHGPGARNHQTHHVTDCFVGPKMTLNLPRLDDSWSKVRHCVESAGGRVNRRNAYVPGLLRRLLGLAYELTPQVFAVVAFCAGALMLISAVTPEFDDRLRQLTGVVSPILIDLSHFVASIAGFMLILLSAGLWRRRRGAYWAALAVLAVGAVFSVLKGLDWEESVDLALVAALLAPCRTAFNRRSRLSEPLRPGWLLLLIAVVGSMLWLGFFAYRDVAYSDELWWRFLVDRQASGFLRAGLVLSLLTLLVAGRSLLSSPGADSHGPASKDQIERARIALEAAEEATPEAWLAMLGDKALLFSPSGRSFLAYRVRGRRWIAMGEPAGALAERQELLWAFTELADSYGGAAVFYSVGDDILSELATMGLAMRKVGETAVIRTEAFALEGKSKQNLRTAVNRAEREGASFDILPAGAARALEPELKAISDAWMGLHNGAEKSFSLGRFDIDYLNLTPLAVVREGERIVAFANLLVTPGEAAVDLMRYTPEAPHGVMDYLFIRCVQWAKAEGIATFDLGMAPLAGLEDRRVAPVFARVGALVFEEGGALYGFQGLRSYKAKFAPDWKARFIAAPVSTPLPLALLDVALLTSGGWLGMLGLRKGR</sequence>
<dbReference type="InterPro" id="IPR051211">
    <property type="entry name" value="PG_lysyltransferase"/>
</dbReference>
<dbReference type="AlphaFoldDB" id="A0A7Z8Y3G5"/>
<name>A0A7Z8Y3G5_9CAUL</name>
<dbReference type="InterPro" id="IPR024320">
    <property type="entry name" value="LPG_synthase_C"/>
</dbReference>
<keyword evidence="9" id="KW-1185">Reference proteome</keyword>
<evidence type="ECO:0000256" key="3">
    <source>
        <dbReference type="ARBA" id="ARBA00022692"/>
    </source>
</evidence>
<feature type="transmembrane region" description="Helical" evidence="6">
    <location>
        <begin position="112"/>
        <end position="132"/>
    </location>
</feature>
<organism evidence="8 9">
    <name type="scientific">Brevundimonas mediterranea</name>
    <dbReference type="NCBI Taxonomy" id="74329"/>
    <lineage>
        <taxon>Bacteria</taxon>
        <taxon>Pseudomonadati</taxon>
        <taxon>Pseudomonadota</taxon>
        <taxon>Alphaproteobacteria</taxon>
        <taxon>Caulobacterales</taxon>
        <taxon>Caulobacteraceae</taxon>
        <taxon>Brevundimonas</taxon>
    </lineage>
</organism>
<dbReference type="PANTHER" id="PTHR34697:SF2">
    <property type="entry name" value="PHOSPHATIDYLGLYCEROL LYSYLTRANSFERASE"/>
    <property type="match status" value="1"/>
</dbReference>
<evidence type="ECO:0000313" key="9">
    <source>
        <dbReference type="Proteomes" id="UP000289220"/>
    </source>
</evidence>
<evidence type="ECO:0000256" key="6">
    <source>
        <dbReference type="SAM" id="Phobius"/>
    </source>
</evidence>
<dbReference type="Pfam" id="PF09924">
    <property type="entry name" value="LPG_synthase_C"/>
    <property type="match status" value="1"/>
</dbReference>
<dbReference type="SUPFAM" id="SSF55729">
    <property type="entry name" value="Acyl-CoA N-acyltransferases (Nat)"/>
    <property type="match status" value="1"/>
</dbReference>
<feature type="transmembrane region" description="Helical" evidence="6">
    <location>
        <begin position="69"/>
        <end position="92"/>
    </location>
</feature>
<reference evidence="8 9" key="1">
    <citation type="submission" date="2018-11" db="EMBL/GenBank/DDBJ databases">
        <authorList>
            <person name="Peiro R."/>
            <person name="Begona"/>
            <person name="Cbmso G."/>
            <person name="Lopez M."/>
            <person name="Gonzalez S."/>
            <person name="Sacristan E."/>
            <person name="Castillo E."/>
        </authorList>
    </citation>
    <scope>NUCLEOTIDE SEQUENCE [LARGE SCALE GENOMIC DNA]</scope>
    <source>
        <strain evidence="8">Brev_genome</strain>
    </source>
</reference>
<proteinExistence type="predicted"/>
<dbReference type="GO" id="GO:0016755">
    <property type="term" value="F:aminoacyltransferase activity"/>
    <property type="evidence" value="ECO:0007669"/>
    <property type="project" value="TreeGrafter"/>
</dbReference>
<dbReference type="Proteomes" id="UP000289220">
    <property type="component" value="Unassembled WGS sequence"/>
</dbReference>
<keyword evidence="2" id="KW-1003">Cell membrane</keyword>
<evidence type="ECO:0000256" key="2">
    <source>
        <dbReference type="ARBA" id="ARBA00022475"/>
    </source>
</evidence>
<dbReference type="EMBL" id="UXHF01000028">
    <property type="protein sequence ID" value="VDC50008.1"/>
    <property type="molecule type" value="Genomic_DNA"/>
</dbReference>
<evidence type="ECO:0000256" key="1">
    <source>
        <dbReference type="ARBA" id="ARBA00004651"/>
    </source>
</evidence>
<dbReference type="InterPro" id="IPR016181">
    <property type="entry name" value="Acyl_CoA_acyltransferase"/>
</dbReference>
<comment type="caution">
    <text evidence="8">The sequence shown here is derived from an EMBL/GenBank/DDBJ whole genome shotgun (WGS) entry which is preliminary data.</text>
</comment>
<keyword evidence="5 6" id="KW-0472">Membrane</keyword>
<evidence type="ECO:0000256" key="4">
    <source>
        <dbReference type="ARBA" id="ARBA00022989"/>
    </source>
</evidence>
<feature type="domain" description="Phosphatidylglycerol lysyltransferase C-terminal" evidence="7">
    <location>
        <begin position="279"/>
        <end position="567"/>
    </location>
</feature>
<evidence type="ECO:0000256" key="5">
    <source>
        <dbReference type="ARBA" id="ARBA00023136"/>
    </source>
</evidence>
<dbReference type="GO" id="GO:0055091">
    <property type="term" value="P:phospholipid homeostasis"/>
    <property type="evidence" value="ECO:0007669"/>
    <property type="project" value="TreeGrafter"/>
</dbReference>
<feature type="transmembrane region" description="Helical" evidence="6">
    <location>
        <begin position="193"/>
        <end position="213"/>
    </location>
</feature>
<evidence type="ECO:0000259" key="7">
    <source>
        <dbReference type="Pfam" id="PF09924"/>
    </source>
</evidence>
<evidence type="ECO:0000313" key="8">
    <source>
        <dbReference type="EMBL" id="VDC50008.1"/>
    </source>
</evidence>
<dbReference type="GO" id="GO:0005886">
    <property type="term" value="C:plasma membrane"/>
    <property type="evidence" value="ECO:0007669"/>
    <property type="project" value="UniProtKB-SubCell"/>
</dbReference>
<comment type="subcellular location">
    <subcellularLocation>
        <location evidence="1">Cell membrane</location>
        <topology evidence="1">Multi-pass membrane protein</topology>
    </subcellularLocation>
</comment>
<feature type="transmembrane region" description="Helical" evidence="6">
    <location>
        <begin position="234"/>
        <end position="255"/>
    </location>
</feature>
<feature type="transmembrane region" description="Helical" evidence="6">
    <location>
        <begin position="139"/>
        <end position="158"/>
    </location>
</feature>
<keyword evidence="4 6" id="KW-1133">Transmembrane helix</keyword>
<gene>
    <name evidence="8" type="primary">mprF</name>
    <name evidence="8" type="ORF">BREV_BREV_01657</name>
</gene>
<keyword evidence="3 6" id="KW-0812">Transmembrane</keyword>
<keyword evidence="8" id="KW-0808">Transferase</keyword>
<protein>
    <submittedName>
        <fullName evidence="8">Phosphatidylglycerol lysyltransferase</fullName>
    </submittedName>
</protein>
<accession>A0A7Z8Y3G5</accession>
<dbReference type="PANTHER" id="PTHR34697">
    <property type="entry name" value="PHOSPHATIDYLGLYCEROL LYSYLTRANSFERASE"/>
    <property type="match status" value="1"/>
</dbReference>